<feature type="transmembrane region" description="Helical" evidence="1">
    <location>
        <begin position="7"/>
        <end position="27"/>
    </location>
</feature>
<dbReference type="Proteomes" id="UP000608662">
    <property type="component" value="Unassembled WGS sequence"/>
</dbReference>
<comment type="caution">
    <text evidence="2">The sequence shown here is derived from an EMBL/GenBank/DDBJ whole genome shotgun (WGS) entry which is preliminary data.</text>
</comment>
<evidence type="ECO:0000313" key="2">
    <source>
        <dbReference type="EMBL" id="NLV10673.1"/>
    </source>
</evidence>
<dbReference type="RefSeq" id="WP_170094344.1">
    <property type="nucleotide sequence ID" value="NZ_WOYG01000001.1"/>
</dbReference>
<evidence type="ECO:0000313" key="3">
    <source>
        <dbReference type="Proteomes" id="UP000608662"/>
    </source>
</evidence>
<keyword evidence="1" id="KW-1133">Transmembrane helix</keyword>
<dbReference type="AlphaFoldDB" id="A0A847U4R1"/>
<organism evidence="2 3">
    <name type="scientific">Halomicrobium mukohataei</name>
    <dbReference type="NCBI Taxonomy" id="57705"/>
    <lineage>
        <taxon>Archaea</taxon>
        <taxon>Methanobacteriati</taxon>
        <taxon>Methanobacteriota</taxon>
        <taxon>Stenosarchaea group</taxon>
        <taxon>Halobacteria</taxon>
        <taxon>Halobacteriales</taxon>
        <taxon>Haloarculaceae</taxon>
        <taxon>Halomicrobium</taxon>
    </lineage>
</organism>
<reference evidence="2" key="1">
    <citation type="submission" date="2019-12" db="EMBL/GenBank/DDBJ databases">
        <title>Whole-genome sequence of Halomicrobium mukohataei pws1.</title>
        <authorList>
            <person name="Verma D.K."/>
            <person name="Gopal K."/>
            <person name="Prasad E.S."/>
        </authorList>
    </citation>
    <scope>NUCLEOTIDE SEQUENCE</scope>
    <source>
        <strain evidence="2">Pws1</strain>
    </source>
</reference>
<evidence type="ECO:0000256" key="1">
    <source>
        <dbReference type="SAM" id="Phobius"/>
    </source>
</evidence>
<protein>
    <submittedName>
        <fullName evidence="2">Uncharacterized protein</fullName>
    </submittedName>
</protein>
<sequence length="95" mass="10579">MQRLKNFIWHPLTGLAVGIGTLGQFGFAWFEPIWGLIVATSSYWFPAVATSSSTLLPELGYGDLGTRLLIAAASVFVAVQIDRLYERAQEYLENR</sequence>
<keyword evidence="1" id="KW-0472">Membrane</keyword>
<gene>
    <name evidence="2" type="ORF">GOC74_12130</name>
</gene>
<keyword evidence="1" id="KW-0812">Transmembrane</keyword>
<dbReference type="EMBL" id="WOYG01000001">
    <property type="protein sequence ID" value="NLV10673.1"/>
    <property type="molecule type" value="Genomic_DNA"/>
</dbReference>
<accession>A0A847U4R1</accession>
<dbReference type="OrthoDB" id="238794at2157"/>
<name>A0A847U4R1_9EURY</name>
<proteinExistence type="predicted"/>